<accession>A0ACB9IE47</accession>
<reference evidence="2" key="1">
    <citation type="journal article" date="2022" name="Mol. Ecol. Resour.">
        <title>The genomes of chicory, endive, great burdock and yacon provide insights into Asteraceae palaeo-polyploidization history and plant inulin production.</title>
        <authorList>
            <person name="Fan W."/>
            <person name="Wang S."/>
            <person name="Wang H."/>
            <person name="Wang A."/>
            <person name="Jiang F."/>
            <person name="Liu H."/>
            <person name="Zhao H."/>
            <person name="Xu D."/>
            <person name="Zhang Y."/>
        </authorList>
    </citation>
    <scope>NUCLEOTIDE SEQUENCE [LARGE SCALE GENOMIC DNA]</scope>
    <source>
        <strain evidence="2">cv. Yunnan</strain>
    </source>
</reference>
<organism evidence="1 2">
    <name type="scientific">Smallanthus sonchifolius</name>
    <dbReference type="NCBI Taxonomy" id="185202"/>
    <lineage>
        <taxon>Eukaryota</taxon>
        <taxon>Viridiplantae</taxon>
        <taxon>Streptophyta</taxon>
        <taxon>Embryophyta</taxon>
        <taxon>Tracheophyta</taxon>
        <taxon>Spermatophyta</taxon>
        <taxon>Magnoliopsida</taxon>
        <taxon>eudicotyledons</taxon>
        <taxon>Gunneridae</taxon>
        <taxon>Pentapetalae</taxon>
        <taxon>asterids</taxon>
        <taxon>campanulids</taxon>
        <taxon>Asterales</taxon>
        <taxon>Asteraceae</taxon>
        <taxon>Asteroideae</taxon>
        <taxon>Heliantheae alliance</taxon>
        <taxon>Millerieae</taxon>
        <taxon>Smallanthus</taxon>
    </lineage>
</organism>
<evidence type="ECO:0000313" key="1">
    <source>
        <dbReference type="EMBL" id="KAI3806061.1"/>
    </source>
</evidence>
<dbReference type="EMBL" id="CM042025">
    <property type="protein sequence ID" value="KAI3806061.1"/>
    <property type="molecule type" value="Genomic_DNA"/>
</dbReference>
<name>A0ACB9IE47_9ASTR</name>
<proteinExistence type="predicted"/>
<dbReference type="Proteomes" id="UP001056120">
    <property type="component" value="Linkage Group LG08"/>
</dbReference>
<reference evidence="1 2" key="2">
    <citation type="journal article" date="2022" name="Mol. Ecol. Resour.">
        <title>The genomes of chicory, endive, great burdock and yacon provide insights into Asteraceae paleo-polyploidization history and plant inulin production.</title>
        <authorList>
            <person name="Fan W."/>
            <person name="Wang S."/>
            <person name="Wang H."/>
            <person name="Wang A."/>
            <person name="Jiang F."/>
            <person name="Liu H."/>
            <person name="Zhao H."/>
            <person name="Xu D."/>
            <person name="Zhang Y."/>
        </authorList>
    </citation>
    <scope>NUCLEOTIDE SEQUENCE [LARGE SCALE GENOMIC DNA]</scope>
    <source>
        <strain evidence="2">cv. Yunnan</strain>
        <tissue evidence="1">Leaves</tissue>
    </source>
</reference>
<protein>
    <submittedName>
        <fullName evidence="1">Uncharacterized protein</fullName>
    </submittedName>
</protein>
<sequence>MMQREPLDSRSPQHPSSGTNNWGGASPMLASEIPKESLEQRYSTIRSDEIFPAHEDVFISLPQSQSQTQDQARKPLRKGFLLELIWPNKGNERLDDKLKKRRWLPKLDPKGRWPQGW</sequence>
<comment type="caution">
    <text evidence="1">The sequence shown here is derived from an EMBL/GenBank/DDBJ whole genome shotgun (WGS) entry which is preliminary data.</text>
</comment>
<gene>
    <name evidence="1" type="ORF">L1987_21953</name>
</gene>
<keyword evidence="2" id="KW-1185">Reference proteome</keyword>
<evidence type="ECO:0000313" key="2">
    <source>
        <dbReference type="Proteomes" id="UP001056120"/>
    </source>
</evidence>